<gene>
    <name evidence="3" type="ORF">GMARGA_LOCUS29852</name>
</gene>
<accession>A0ABN7WEY0</accession>
<evidence type="ECO:0000313" key="3">
    <source>
        <dbReference type="EMBL" id="CAG8828940.1"/>
    </source>
</evidence>
<keyword evidence="4" id="KW-1185">Reference proteome</keyword>
<evidence type="ECO:0000313" key="4">
    <source>
        <dbReference type="Proteomes" id="UP000789901"/>
    </source>
</evidence>
<dbReference type="Gene3D" id="1.10.10.60">
    <property type="entry name" value="Homeodomain-like"/>
    <property type="match status" value="1"/>
</dbReference>
<dbReference type="Pfam" id="PF03221">
    <property type="entry name" value="HTH_Tnp_Tc5"/>
    <property type="match status" value="1"/>
</dbReference>
<dbReference type="Proteomes" id="UP000789901">
    <property type="component" value="Unassembled WGS sequence"/>
</dbReference>
<evidence type="ECO:0000256" key="1">
    <source>
        <dbReference type="ARBA" id="ARBA00023125"/>
    </source>
</evidence>
<organism evidence="3 4">
    <name type="scientific">Gigaspora margarita</name>
    <dbReference type="NCBI Taxonomy" id="4874"/>
    <lineage>
        <taxon>Eukaryota</taxon>
        <taxon>Fungi</taxon>
        <taxon>Fungi incertae sedis</taxon>
        <taxon>Mucoromycota</taxon>
        <taxon>Glomeromycotina</taxon>
        <taxon>Glomeromycetes</taxon>
        <taxon>Diversisporales</taxon>
        <taxon>Gigasporaceae</taxon>
        <taxon>Gigaspora</taxon>
    </lineage>
</organism>
<feature type="non-terminal residue" evidence="3">
    <location>
        <position position="1"/>
    </location>
</feature>
<name>A0ABN7WEY0_GIGMA</name>
<keyword evidence="1" id="KW-0238">DNA-binding</keyword>
<protein>
    <submittedName>
        <fullName evidence="3">11567_t:CDS:1</fullName>
    </submittedName>
</protein>
<reference evidence="3 4" key="1">
    <citation type="submission" date="2021-06" db="EMBL/GenBank/DDBJ databases">
        <authorList>
            <person name="Kallberg Y."/>
            <person name="Tangrot J."/>
            <person name="Rosling A."/>
        </authorList>
    </citation>
    <scope>NUCLEOTIDE SEQUENCE [LARGE SCALE GENOMIC DNA]</scope>
    <source>
        <strain evidence="3 4">120-4 pot B 10/14</strain>
    </source>
</reference>
<feature type="non-terminal residue" evidence="3">
    <location>
        <position position="70"/>
    </location>
</feature>
<dbReference type="EMBL" id="CAJVQB010040908">
    <property type="protein sequence ID" value="CAG8828940.1"/>
    <property type="molecule type" value="Genomic_DNA"/>
</dbReference>
<dbReference type="InterPro" id="IPR006600">
    <property type="entry name" value="HTH_CenpB_DNA-bd_dom"/>
</dbReference>
<comment type="caution">
    <text evidence="3">The sequence shown here is derived from an EMBL/GenBank/DDBJ whole genome shotgun (WGS) entry which is preliminary data.</text>
</comment>
<evidence type="ECO:0000259" key="2">
    <source>
        <dbReference type="Pfam" id="PF03221"/>
    </source>
</evidence>
<sequence>VCEWHSKKQELLNATPYVLTLNRGQQAQYLLLEKKLMEWIEELHSIQNAISRNIVVRKAKALAQTNEIKN</sequence>
<feature type="domain" description="HTH CENPB-type" evidence="2">
    <location>
        <begin position="30"/>
        <end position="65"/>
    </location>
</feature>
<proteinExistence type="predicted"/>